<dbReference type="SUPFAM" id="SSF56349">
    <property type="entry name" value="DNA breaking-rejoining enzymes"/>
    <property type="match status" value="1"/>
</dbReference>
<dbReference type="InterPro" id="IPR002104">
    <property type="entry name" value="Integrase_catalytic"/>
</dbReference>
<keyword evidence="3 5" id="KW-0238">DNA-binding</keyword>
<dbReference type="InterPro" id="IPR050090">
    <property type="entry name" value="Tyrosine_recombinase_XerCD"/>
</dbReference>
<dbReference type="PANTHER" id="PTHR30349">
    <property type="entry name" value="PHAGE INTEGRASE-RELATED"/>
    <property type="match status" value="1"/>
</dbReference>
<dbReference type="CDD" id="cd00397">
    <property type="entry name" value="DNA_BRE_C"/>
    <property type="match status" value="1"/>
</dbReference>
<dbReference type="InterPro" id="IPR013762">
    <property type="entry name" value="Integrase-like_cat_sf"/>
</dbReference>
<comment type="caution">
    <text evidence="8">The sequence shown here is derived from an EMBL/GenBank/DDBJ whole genome shotgun (WGS) entry which is preliminary data.</text>
</comment>
<evidence type="ECO:0000313" key="9">
    <source>
        <dbReference type="Proteomes" id="UP000466024"/>
    </source>
</evidence>
<evidence type="ECO:0000256" key="1">
    <source>
        <dbReference type="ARBA" id="ARBA00008857"/>
    </source>
</evidence>
<sequence length="317" mass="37497">MNDVSFMELLSRYCADTHLKPKSVDSYASAVRAARRHFGKETYPSMLSREKVCAWRKVALRSRENPRGIVEVSWNNYVRHLAALYNFGIKHQLIMVEENPFNQVRVREPRKPKKTLQPYTIRYVREVMDVCRRFETAQGDPSKLYPAWFWETVIEAFYFTGIRLNQLLHIKAKDVDLKRMILVTSFEGSKTYSESVVPIADGLYPYIAKLMLAAHREGFKREDQLFNVNRFSRRHRRKEMDINQVEHFFKRLSGFCGTRVTPHRFRHTLGTDLMEDPDRNIRVTQMILDHSSMRTTMEYVHPSVDSMRKALNQRRCP</sequence>
<dbReference type="InterPro" id="IPR010998">
    <property type="entry name" value="Integrase_recombinase_N"/>
</dbReference>
<evidence type="ECO:0000256" key="4">
    <source>
        <dbReference type="ARBA" id="ARBA00023172"/>
    </source>
</evidence>
<protein>
    <submittedName>
        <fullName evidence="8">Site-specific integrase</fullName>
    </submittedName>
</protein>
<dbReference type="GO" id="GO:0003677">
    <property type="term" value="F:DNA binding"/>
    <property type="evidence" value="ECO:0007669"/>
    <property type="project" value="UniProtKB-UniRule"/>
</dbReference>
<evidence type="ECO:0000256" key="2">
    <source>
        <dbReference type="ARBA" id="ARBA00022908"/>
    </source>
</evidence>
<proteinExistence type="inferred from homology"/>
<dbReference type="Pfam" id="PF00589">
    <property type="entry name" value="Phage_integrase"/>
    <property type="match status" value="1"/>
</dbReference>
<evidence type="ECO:0000256" key="3">
    <source>
        <dbReference type="ARBA" id="ARBA00023125"/>
    </source>
</evidence>
<dbReference type="PROSITE" id="PS51900">
    <property type="entry name" value="CB"/>
    <property type="match status" value="1"/>
</dbReference>
<evidence type="ECO:0000259" key="6">
    <source>
        <dbReference type="PROSITE" id="PS51898"/>
    </source>
</evidence>
<name>A0A640W7T4_9GAMM</name>
<dbReference type="InterPro" id="IPR011010">
    <property type="entry name" value="DNA_brk_join_enz"/>
</dbReference>
<dbReference type="RefSeq" id="WP_149437408.1">
    <property type="nucleotide sequence ID" value="NZ_VTPX01000017.1"/>
</dbReference>
<keyword evidence="9" id="KW-1185">Reference proteome</keyword>
<dbReference type="InterPro" id="IPR044068">
    <property type="entry name" value="CB"/>
</dbReference>
<evidence type="ECO:0000256" key="5">
    <source>
        <dbReference type="PROSITE-ProRule" id="PRU01248"/>
    </source>
</evidence>
<dbReference type="GO" id="GO:0015074">
    <property type="term" value="P:DNA integration"/>
    <property type="evidence" value="ECO:0007669"/>
    <property type="project" value="UniProtKB-KW"/>
</dbReference>
<dbReference type="PROSITE" id="PS51898">
    <property type="entry name" value="TYR_RECOMBINASE"/>
    <property type="match status" value="1"/>
</dbReference>
<dbReference type="EMBL" id="VTPX01000017">
    <property type="protein sequence ID" value="KAA0015773.1"/>
    <property type="molecule type" value="Genomic_DNA"/>
</dbReference>
<dbReference type="AlphaFoldDB" id="A0A640W7T4"/>
<evidence type="ECO:0000313" key="8">
    <source>
        <dbReference type="EMBL" id="KAA0015773.1"/>
    </source>
</evidence>
<feature type="domain" description="Tyr recombinase" evidence="6">
    <location>
        <begin position="114"/>
        <end position="312"/>
    </location>
</feature>
<feature type="domain" description="Core-binding (CB)" evidence="7">
    <location>
        <begin position="4"/>
        <end position="89"/>
    </location>
</feature>
<comment type="similarity">
    <text evidence="1">Belongs to the 'phage' integrase family.</text>
</comment>
<keyword evidence="2" id="KW-0229">DNA integration</keyword>
<dbReference type="Gene3D" id="1.10.150.130">
    <property type="match status" value="1"/>
</dbReference>
<gene>
    <name evidence="8" type="ORF">F0A16_19585</name>
</gene>
<dbReference type="GO" id="GO:0006310">
    <property type="term" value="P:DNA recombination"/>
    <property type="evidence" value="ECO:0007669"/>
    <property type="project" value="UniProtKB-KW"/>
</dbReference>
<evidence type="ECO:0000259" key="7">
    <source>
        <dbReference type="PROSITE" id="PS51900"/>
    </source>
</evidence>
<organism evidence="8 9">
    <name type="scientific">Salinicola corii</name>
    <dbReference type="NCBI Taxonomy" id="2606937"/>
    <lineage>
        <taxon>Bacteria</taxon>
        <taxon>Pseudomonadati</taxon>
        <taxon>Pseudomonadota</taxon>
        <taxon>Gammaproteobacteria</taxon>
        <taxon>Oceanospirillales</taxon>
        <taxon>Halomonadaceae</taxon>
        <taxon>Salinicola</taxon>
    </lineage>
</organism>
<dbReference type="Proteomes" id="UP000466024">
    <property type="component" value="Unassembled WGS sequence"/>
</dbReference>
<dbReference type="PANTHER" id="PTHR30349:SF41">
    <property type="entry name" value="INTEGRASE_RECOMBINASE PROTEIN MJ0367-RELATED"/>
    <property type="match status" value="1"/>
</dbReference>
<reference evidence="8 9" key="1">
    <citation type="submission" date="2019-08" db="EMBL/GenBank/DDBJ databases">
        <title>Bioinformatics analysis of the strain L3 and L5.</title>
        <authorList>
            <person name="Li X."/>
        </authorList>
    </citation>
    <scope>NUCLEOTIDE SEQUENCE [LARGE SCALE GENOMIC DNA]</scope>
    <source>
        <strain evidence="8 9">L3</strain>
    </source>
</reference>
<accession>A0A640W7T4</accession>
<keyword evidence="4" id="KW-0233">DNA recombination</keyword>
<dbReference type="Gene3D" id="1.10.443.10">
    <property type="entry name" value="Intergrase catalytic core"/>
    <property type="match status" value="1"/>
</dbReference>